<keyword evidence="9" id="KW-1185">Reference proteome</keyword>
<dbReference type="Proteomes" id="UP000642748">
    <property type="component" value="Unassembled WGS sequence"/>
</dbReference>
<dbReference type="InterPro" id="IPR001663">
    <property type="entry name" value="Rng_hydr_dOase-A"/>
</dbReference>
<evidence type="ECO:0000313" key="9">
    <source>
        <dbReference type="Proteomes" id="UP000642748"/>
    </source>
</evidence>
<dbReference type="Gene3D" id="3.90.380.10">
    <property type="entry name" value="Naphthalene 1,2-dioxygenase Alpha Subunit, Chain A, domain 1"/>
    <property type="match status" value="2"/>
</dbReference>
<dbReference type="InterPro" id="IPR015879">
    <property type="entry name" value="Ring_hydroxy_dOase_asu_C_dom"/>
</dbReference>
<keyword evidence="4" id="KW-0560">Oxidoreductase</keyword>
<evidence type="ECO:0000256" key="1">
    <source>
        <dbReference type="ARBA" id="ARBA00001962"/>
    </source>
</evidence>
<dbReference type="PANTHER" id="PTHR43756">
    <property type="entry name" value="CHOLINE MONOOXYGENASE, CHLOROPLASTIC"/>
    <property type="match status" value="1"/>
</dbReference>
<evidence type="ECO:0000256" key="3">
    <source>
        <dbReference type="ARBA" id="ARBA00022723"/>
    </source>
</evidence>
<dbReference type="CDD" id="cd03469">
    <property type="entry name" value="Rieske_RO_Alpha_N"/>
    <property type="match status" value="1"/>
</dbReference>
<dbReference type="GO" id="GO:0004497">
    <property type="term" value="F:monooxygenase activity"/>
    <property type="evidence" value="ECO:0007669"/>
    <property type="project" value="UniProtKB-ARBA"/>
</dbReference>
<proteinExistence type="predicted"/>
<dbReference type="SUPFAM" id="SSF55961">
    <property type="entry name" value="Bet v1-like"/>
    <property type="match status" value="1"/>
</dbReference>
<dbReference type="GO" id="GO:0016705">
    <property type="term" value="F:oxidoreductase activity, acting on paired donors, with incorporation or reduction of molecular oxygen"/>
    <property type="evidence" value="ECO:0007669"/>
    <property type="project" value="UniProtKB-ARBA"/>
</dbReference>
<comment type="caution">
    <text evidence="8">The sequence shown here is derived from an EMBL/GenBank/DDBJ whole genome shotgun (WGS) entry which is preliminary data.</text>
</comment>
<keyword evidence="6" id="KW-0411">Iron-sulfur</keyword>
<protein>
    <submittedName>
        <fullName evidence="8">(2Fe-2S)-binding protein</fullName>
    </submittedName>
</protein>
<keyword evidence="2" id="KW-0001">2Fe-2S</keyword>
<dbReference type="AlphaFoldDB" id="A0A8J3VPP8"/>
<dbReference type="RefSeq" id="WP_239133473.1">
    <property type="nucleotide sequence ID" value="NZ_BONZ01000015.1"/>
</dbReference>
<dbReference type="InterPro" id="IPR036922">
    <property type="entry name" value="Rieske_2Fe-2S_sf"/>
</dbReference>
<reference evidence="8" key="1">
    <citation type="submission" date="2021-01" db="EMBL/GenBank/DDBJ databases">
        <title>Whole genome shotgun sequence of Rugosimonospora africana NBRC 104875.</title>
        <authorList>
            <person name="Komaki H."/>
            <person name="Tamura T."/>
        </authorList>
    </citation>
    <scope>NUCLEOTIDE SEQUENCE</scope>
    <source>
        <strain evidence="8">NBRC 104875</strain>
    </source>
</reference>
<accession>A0A8J3VPP8</accession>
<dbReference type="CDD" id="cd08884">
    <property type="entry name" value="RHO_alpha_C_GbcA-like"/>
    <property type="match status" value="1"/>
</dbReference>
<organism evidence="8 9">
    <name type="scientific">Rugosimonospora africana</name>
    <dbReference type="NCBI Taxonomy" id="556532"/>
    <lineage>
        <taxon>Bacteria</taxon>
        <taxon>Bacillati</taxon>
        <taxon>Actinomycetota</taxon>
        <taxon>Actinomycetes</taxon>
        <taxon>Micromonosporales</taxon>
        <taxon>Micromonosporaceae</taxon>
        <taxon>Rugosimonospora</taxon>
    </lineage>
</organism>
<evidence type="ECO:0000256" key="6">
    <source>
        <dbReference type="ARBA" id="ARBA00023014"/>
    </source>
</evidence>
<dbReference type="InterPro" id="IPR017941">
    <property type="entry name" value="Rieske_2Fe-2S"/>
</dbReference>
<dbReference type="Pfam" id="PF00848">
    <property type="entry name" value="Ring_hydroxyl_A"/>
    <property type="match status" value="1"/>
</dbReference>
<evidence type="ECO:0000313" key="8">
    <source>
        <dbReference type="EMBL" id="GIH13646.1"/>
    </source>
</evidence>
<evidence type="ECO:0000256" key="2">
    <source>
        <dbReference type="ARBA" id="ARBA00022714"/>
    </source>
</evidence>
<sequence>MTGAAPLDSAALADALRPFGESRMLPAAAYTDQAVLAWERRHLFAGAWTCAGRADDLFGGDGITQRALTVGDVAVLLTVAPDSETVRGFANVCRHRGHELLPDGGTAGRPSVVCPYHGWAYRLDGSLATAPGMGAAARTPFDPGRYGLVELPVEVWHGWVFVNALGTAPPFPSHLGELAGLIAPYRPEDLVRGAGHVYQVAANWKVIVENYQECYHCPLIHPELCRVSPPASGQNWALPGAWVGGAMDLRDGAETMSLDGRSAGEYIDGAPRGTVRYIAVFPNLLISAHPDYVMTHRLEPLSPDLTRVECAWYFPRTSIDPGYAVDFWDITNREDWAACESVQRGLASPHFRPGPLAAGEDAVYQWVSLLARCYLDPIGALGAACVDTGRVNRGQ</sequence>
<feature type="domain" description="Rieske" evidence="7">
    <location>
        <begin position="48"/>
        <end position="162"/>
    </location>
</feature>
<evidence type="ECO:0000256" key="4">
    <source>
        <dbReference type="ARBA" id="ARBA00023002"/>
    </source>
</evidence>
<name>A0A8J3VPP8_9ACTN</name>
<comment type="cofactor">
    <cofactor evidence="1">
        <name>Fe cation</name>
        <dbReference type="ChEBI" id="CHEBI:24875"/>
    </cofactor>
</comment>
<evidence type="ECO:0000259" key="7">
    <source>
        <dbReference type="PROSITE" id="PS51296"/>
    </source>
</evidence>
<gene>
    <name evidence="8" type="ORF">Raf01_18180</name>
</gene>
<dbReference type="SUPFAM" id="SSF50022">
    <property type="entry name" value="ISP domain"/>
    <property type="match status" value="1"/>
</dbReference>
<dbReference type="PRINTS" id="PR00090">
    <property type="entry name" value="RNGDIOXGNASE"/>
</dbReference>
<dbReference type="GO" id="GO:0005506">
    <property type="term" value="F:iron ion binding"/>
    <property type="evidence" value="ECO:0007669"/>
    <property type="project" value="InterPro"/>
</dbReference>
<dbReference type="EMBL" id="BONZ01000015">
    <property type="protein sequence ID" value="GIH13646.1"/>
    <property type="molecule type" value="Genomic_DNA"/>
</dbReference>
<dbReference type="Gene3D" id="2.102.10.10">
    <property type="entry name" value="Rieske [2Fe-2S] iron-sulphur domain"/>
    <property type="match status" value="1"/>
</dbReference>
<dbReference type="Pfam" id="PF00355">
    <property type="entry name" value="Rieske"/>
    <property type="match status" value="1"/>
</dbReference>
<dbReference type="GO" id="GO:0051537">
    <property type="term" value="F:2 iron, 2 sulfur cluster binding"/>
    <property type="evidence" value="ECO:0007669"/>
    <property type="project" value="UniProtKB-KW"/>
</dbReference>
<keyword evidence="5" id="KW-0408">Iron</keyword>
<evidence type="ECO:0000256" key="5">
    <source>
        <dbReference type="ARBA" id="ARBA00023004"/>
    </source>
</evidence>
<keyword evidence="3" id="KW-0479">Metal-binding</keyword>
<dbReference type="PROSITE" id="PS51296">
    <property type="entry name" value="RIESKE"/>
    <property type="match status" value="1"/>
</dbReference>
<dbReference type="PANTHER" id="PTHR43756:SF5">
    <property type="entry name" value="CHOLINE MONOOXYGENASE, CHLOROPLASTIC"/>
    <property type="match status" value="1"/>
</dbReference>